<dbReference type="AlphaFoldDB" id="A0A397JMT1"/>
<dbReference type="PANTHER" id="PTHR11102:SF160">
    <property type="entry name" value="ERAD-ASSOCIATED E3 UBIQUITIN-PROTEIN LIGASE COMPONENT HRD3"/>
    <property type="match status" value="1"/>
</dbReference>
<name>A0A397JMT1_9GLOM</name>
<dbReference type="Pfam" id="PF08238">
    <property type="entry name" value="Sel1"/>
    <property type="match status" value="5"/>
</dbReference>
<dbReference type="Proteomes" id="UP000266861">
    <property type="component" value="Unassembled WGS sequence"/>
</dbReference>
<dbReference type="Gene3D" id="1.25.40.10">
    <property type="entry name" value="Tetratricopeptide repeat domain"/>
    <property type="match status" value="3"/>
</dbReference>
<gene>
    <name evidence="2" type="ORF">Glove_50g58</name>
</gene>
<proteinExistence type="inferred from homology"/>
<accession>A0A397JMT1</accession>
<comment type="caution">
    <text evidence="2">The sequence shown here is derived from an EMBL/GenBank/DDBJ whole genome shotgun (WGS) entry which is preliminary data.</text>
</comment>
<comment type="similarity">
    <text evidence="1">Belongs to the sel-1 family.</text>
</comment>
<dbReference type="EMBL" id="PQFF01000047">
    <property type="protein sequence ID" value="RHZ86474.1"/>
    <property type="molecule type" value="Genomic_DNA"/>
</dbReference>
<evidence type="ECO:0008006" key="4">
    <source>
        <dbReference type="Google" id="ProtNLM"/>
    </source>
</evidence>
<evidence type="ECO:0000256" key="1">
    <source>
        <dbReference type="ARBA" id="ARBA00038101"/>
    </source>
</evidence>
<reference evidence="2 3" key="1">
    <citation type="submission" date="2018-08" db="EMBL/GenBank/DDBJ databases">
        <title>Genome and evolution of the arbuscular mycorrhizal fungus Diversispora epigaea (formerly Glomus versiforme) and its bacterial endosymbionts.</title>
        <authorList>
            <person name="Sun X."/>
            <person name="Fei Z."/>
            <person name="Harrison M."/>
        </authorList>
    </citation>
    <scope>NUCLEOTIDE SEQUENCE [LARGE SCALE GENOMIC DNA]</scope>
    <source>
        <strain evidence="2 3">IT104</strain>
    </source>
</reference>
<evidence type="ECO:0000313" key="2">
    <source>
        <dbReference type="EMBL" id="RHZ86474.1"/>
    </source>
</evidence>
<dbReference type="InterPro" id="IPR011990">
    <property type="entry name" value="TPR-like_helical_dom_sf"/>
</dbReference>
<dbReference type="PANTHER" id="PTHR11102">
    <property type="entry name" value="SEL-1-LIKE PROTEIN"/>
    <property type="match status" value="1"/>
</dbReference>
<sequence>MEQLFLFFLEFAEDRNDAEEGDSNGQNYLEYCYRDGIGTTKDEEKAFQWYLKSAEGGNEYGQYNLTKGGDGDEQNCLGESYCCKIATEKDKEKVFQLFKKLVEGDSSGQNEKAFQRFMKSAKGGNSDGQNNLGYCYLCGIGTTNDEEKAFQWHLKSAEGGNNDGQNYLGYCYLRGIGTKKDDEKAFHSGQSILGSFYQFGIGATKDEEKALQYYMKSAEGGNNIGQIFLGLYYYDFLTKDGEKAFQLFMKAAEDGDSIGQNFLVEYFYRNELGFSKIEKNFCNQICINHPNRRHNCGNLNIQNNVCPTCKLLEAICQNGRVVIMKLTIALKKLKNSQQIVSEFLIEALVNFYCRDRYVLPIMGITQDTKTKEYALTGLGDLGLCRPVDLILSSETYGKIPFEEDLDDPELAIAISMGIVQKFIREPLNVMLN</sequence>
<organism evidence="2 3">
    <name type="scientific">Diversispora epigaea</name>
    <dbReference type="NCBI Taxonomy" id="1348612"/>
    <lineage>
        <taxon>Eukaryota</taxon>
        <taxon>Fungi</taxon>
        <taxon>Fungi incertae sedis</taxon>
        <taxon>Mucoromycota</taxon>
        <taxon>Glomeromycotina</taxon>
        <taxon>Glomeromycetes</taxon>
        <taxon>Diversisporales</taxon>
        <taxon>Diversisporaceae</taxon>
        <taxon>Diversispora</taxon>
    </lineage>
</organism>
<dbReference type="InterPro" id="IPR050767">
    <property type="entry name" value="Sel1_AlgK"/>
</dbReference>
<protein>
    <recommendedName>
        <fullName evidence="4">Protein kinase domain-containing protein</fullName>
    </recommendedName>
</protein>
<evidence type="ECO:0000313" key="3">
    <source>
        <dbReference type="Proteomes" id="UP000266861"/>
    </source>
</evidence>
<keyword evidence="3" id="KW-1185">Reference proteome</keyword>
<dbReference type="InterPro" id="IPR006597">
    <property type="entry name" value="Sel1-like"/>
</dbReference>
<dbReference type="SMART" id="SM00671">
    <property type="entry name" value="SEL1"/>
    <property type="match status" value="5"/>
</dbReference>
<dbReference type="SUPFAM" id="SSF81901">
    <property type="entry name" value="HCP-like"/>
    <property type="match status" value="2"/>
</dbReference>
<dbReference type="STRING" id="1348612.A0A397JMT1"/>